<evidence type="ECO:0000259" key="9">
    <source>
        <dbReference type="PROSITE" id="PS50225"/>
    </source>
</evidence>
<dbReference type="PRINTS" id="PR01415">
    <property type="entry name" value="ANKYRIN"/>
</dbReference>
<protein>
    <submittedName>
        <fullName evidence="11">Serine/threonine-protein phosphatase 6 regulatory ankyrin repeat subunit A-like</fullName>
    </submittedName>
</protein>
<keyword evidence="3" id="KW-1052">Target cell membrane</keyword>
<dbReference type="SMART" id="SM00248">
    <property type="entry name" value="ANK"/>
    <property type="match status" value="9"/>
</dbReference>
<dbReference type="InterPro" id="IPR002110">
    <property type="entry name" value="Ankyrin_rpt"/>
</dbReference>
<name>A0ABM1S1G3_LIMPO</name>
<evidence type="ECO:0000313" key="10">
    <source>
        <dbReference type="Proteomes" id="UP000694941"/>
    </source>
</evidence>
<gene>
    <name evidence="11" type="primary">LOC106478208</name>
</gene>
<keyword evidence="10" id="KW-1185">Reference proteome</keyword>
<feature type="repeat" description="ANK" evidence="8">
    <location>
        <begin position="174"/>
        <end position="208"/>
    </location>
</feature>
<organism evidence="10 11">
    <name type="scientific">Limulus polyphemus</name>
    <name type="common">Atlantic horseshoe crab</name>
    <dbReference type="NCBI Taxonomy" id="6850"/>
    <lineage>
        <taxon>Eukaryota</taxon>
        <taxon>Metazoa</taxon>
        <taxon>Ecdysozoa</taxon>
        <taxon>Arthropoda</taxon>
        <taxon>Chelicerata</taxon>
        <taxon>Merostomata</taxon>
        <taxon>Xiphosura</taxon>
        <taxon>Limulidae</taxon>
        <taxon>Limulus</taxon>
    </lineage>
</organism>
<feature type="repeat" description="ANK" evidence="8">
    <location>
        <begin position="108"/>
        <end position="140"/>
    </location>
</feature>
<evidence type="ECO:0000256" key="4">
    <source>
        <dbReference type="ARBA" id="ARBA00022737"/>
    </source>
</evidence>
<keyword evidence="2" id="KW-0268">Exocytosis</keyword>
<keyword evidence="4" id="KW-0677">Repeat</keyword>
<keyword evidence="7" id="KW-0472">Membrane</keyword>
<dbReference type="InterPro" id="IPR036036">
    <property type="entry name" value="SOCS_box-like_dom_sf"/>
</dbReference>
<keyword evidence="5" id="KW-0528">Neurotoxin</keyword>
<keyword evidence="5" id="KW-0800">Toxin</keyword>
<dbReference type="SUPFAM" id="SSF48403">
    <property type="entry name" value="Ankyrin repeat"/>
    <property type="match status" value="2"/>
</dbReference>
<reference evidence="11" key="1">
    <citation type="submission" date="2025-08" db="UniProtKB">
        <authorList>
            <consortium name="RefSeq"/>
        </authorList>
    </citation>
    <scope>IDENTIFICATION</scope>
    <source>
        <tissue evidence="11">Muscle</tissue>
    </source>
</reference>
<dbReference type="CDD" id="cd03587">
    <property type="entry name" value="SOCS"/>
    <property type="match status" value="1"/>
</dbReference>
<evidence type="ECO:0000256" key="5">
    <source>
        <dbReference type="ARBA" id="ARBA00023028"/>
    </source>
</evidence>
<comment type="subcellular location">
    <subcellularLocation>
        <location evidence="1">Target cell membrane</location>
    </subcellularLocation>
</comment>
<feature type="repeat" description="ANK" evidence="8">
    <location>
        <begin position="75"/>
        <end position="107"/>
    </location>
</feature>
<dbReference type="SMART" id="SM00969">
    <property type="entry name" value="SOCS_box"/>
    <property type="match status" value="1"/>
</dbReference>
<evidence type="ECO:0000256" key="3">
    <source>
        <dbReference type="ARBA" id="ARBA00022537"/>
    </source>
</evidence>
<feature type="repeat" description="ANK" evidence="8">
    <location>
        <begin position="254"/>
        <end position="286"/>
    </location>
</feature>
<dbReference type="Proteomes" id="UP000694941">
    <property type="component" value="Unplaced"/>
</dbReference>
<sequence length="387" mass="42611">MGTLWNLQCRLLVAIQNNDISTAECLLERGVDADVRFHVGSQTRPAICLCVERGHVEMVQLLLKWGCSINQYDPTGQTPLHIAASHGRICMVDLLLKNRANVKAVTNYGHTALHLAAQQPSLEIVKMLVEAGSDLERMDHDGRTPLGCACIQGNARIVEYLVAQGAKVNIKDTMGNSPLLHATNGPHTSLDLVSVLLAAGAEVNLANKQGETPLLATIRGASQKPKNLKVLENDVYVVEALLHNDCDLTSQTPLGQSPLHLAVALREDALAEKLLRAGCNPNTPDALGLSPLFHMAKDGKQNLVSMAIAVGGDLRNQKWMKDDSLLSEIWDPFLREFLMVQALRFPRLKDLCRVVVRQYLERRADWAINSLPLPQSIKEFLKLNLFL</sequence>
<accession>A0ABM1S1G3</accession>
<feature type="repeat" description="ANK" evidence="8">
    <location>
        <begin position="141"/>
        <end position="173"/>
    </location>
</feature>
<dbReference type="Gene3D" id="1.25.40.20">
    <property type="entry name" value="Ankyrin repeat-containing domain"/>
    <property type="match status" value="4"/>
</dbReference>
<dbReference type="SUPFAM" id="SSF158235">
    <property type="entry name" value="SOCS box-like"/>
    <property type="match status" value="1"/>
</dbReference>
<dbReference type="InterPro" id="IPR036770">
    <property type="entry name" value="Ankyrin_rpt-contain_sf"/>
</dbReference>
<dbReference type="GeneID" id="106478208"/>
<dbReference type="PANTHER" id="PTHR24123:SF33">
    <property type="entry name" value="PROTEIN HOS4"/>
    <property type="match status" value="1"/>
</dbReference>
<evidence type="ECO:0000313" key="11">
    <source>
        <dbReference type="RefSeq" id="XP_022237468.1"/>
    </source>
</evidence>
<dbReference type="Pfam" id="PF12796">
    <property type="entry name" value="Ank_2"/>
    <property type="match status" value="1"/>
</dbReference>
<dbReference type="PANTHER" id="PTHR24123">
    <property type="entry name" value="ANKYRIN REPEAT-CONTAINING"/>
    <property type="match status" value="1"/>
</dbReference>
<keyword evidence="6 8" id="KW-0040">ANK repeat</keyword>
<dbReference type="RefSeq" id="XP_022237468.1">
    <property type="nucleotide sequence ID" value="XM_022381760.1"/>
</dbReference>
<proteinExistence type="predicted"/>
<dbReference type="Pfam" id="PF07525">
    <property type="entry name" value="SOCS_box"/>
    <property type="match status" value="1"/>
</dbReference>
<evidence type="ECO:0000256" key="8">
    <source>
        <dbReference type="PROSITE-ProRule" id="PRU00023"/>
    </source>
</evidence>
<evidence type="ECO:0000256" key="7">
    <source>
        <dbReference type="ARBA" id="ARBA00023298"/>
    </source>
</evidence>
<dbReference type="Gene3D" id="1.10.750.20">
    <property type="entry name" value="SOCS box"/>
    <property type="match status" value="1"/>
</dbReference>
<keyword evidence="7" id="KW-1053">Target membrane</keyword>
<dbReference type="InterPro" id="IPR001496">
    <property type="entry name" value="SOCS_box"/>
</dbReference>
<dbReference type="PROSITE" id="PS50225">
    <property type="entry name" value="SOCS"/>
    <property type="match status" value="1"/>
</dbReference>
<evidence type="ECO:0000256" key="1">
    <source>
        <dbReference type="ARBA" id="ARBA00004175"/>
    </source>
</evidence>
<keyword evidence="5" id="KW-0638">Presynaptic neurotoxin</keyword>
<feature type="domain" description="SOCS box" evidence="9">
    <location>
        <begin position="333"/>
        <end position="382"/>
    </location>
</feature>
<evidence type="ECO:0000256" key="6">
    <source>
        <dbReference type="ARBA" id="ARBA00023043"/>
    </source>
</evidence>
<dbReference type="PROSITE" id="PS50297">
    <property type="entry name" value="ANK_REP_REGION"/>
    <property type="match status" value="5"/>
</dbReference>
<evidence type="ECO:0000256" key="2">
    <source>
        <dbReference type="ARBA" id="ARBA00022483"/>
    </source>
</evidence>
<dbReference type="InterPro" id="IPR051165">
    <property type="entry name" value="Multifunctional_ANK_Repeat"/>
</dbReference>
<dbReference type="PROSITE" id="PS50088">
    <property type="entry name" value="ANK_REPEAT"/>
    <property type="match status" value="5"/>
</dbReference>
<dbReference type="Pfam" id="PF00023">
    <property type="entry name" value="Ank"/>
    <property type="match status" value="3"/>
</dbReference>